<evidence type="ECO:0000313" key="3">
    <source>
        <dbReference type="EMBL" id="SHJ99684.1"/>
    </source>
</evidence>
<dbReference type="EMBL" id="FRAC01000008">
    <property type="protein sequence ID" value="SHJ99684.1"/>
    <property type="molecule type" value="Genomic_DNA"/>
</dbReference>
<accession>A0A1M6NVN7</accession>
<protein>
    <submittedName>
        <fullName evidence="3">Putative protease</fullName>
    </submittedName>
</protein>
<sequence length="823" mass="93696">MDTVEILAPAGSFHSLKAAVNASCDAVYVGGAKFGARAYADNFTPETMKEAIDFVHLHGKKIYMTVNTLLKNSELEKELFEYIKSYYELGVDALIVQDLGVLHFLHANFPELPLHASTQMSITMGEGANVLKDMGVTRIVNARELTLPEIRDLRKSTELEIESFVHGALCYCYSGKCLLSSMIGGRSGNRGRCAQPCRMPYQLKIDGENRGTGYYLSPKDMETLEILPELIKAGINSFKIEGRMKSPEYTAAVTSVYRKYKDLYYELGDTGYEEYRRSHGEELKGDIRNLSDIYNRGGFSRGYYELQNGFSMLSTERPNHSGVLIGKVIKCTDSQMTIELAEDINAQDVLEVRKSQEALYEYTVKTGEKKGRKITANYKRGIKIRPGDMVYRTRNNALINTLKEEYLEKKNRIPVKGHFTAESDKPLCLTLSCYDKQVSVYGDIPDRAENQPISEERLSKQLNRMGDSEVYFEILTIELKGELFIPAGKLNELRREGVQALTEAVTESYRRNGNNSDSGDKGNLEKKQYSFSGRNEQKELALSVLVQTTEQLEAVWDNKHVKEIILESDMVPLNKLNFYTEGISKRGKQAILALPHVLRRKSYEMYLQNKSILEDNTINGYLIRTLEEYELLSGNIRTSKRLIGDTYLYAMNRQGAEYLKELGMGEITAPFELNYQELKEISEIYQYITVYSRLPVMISAQCLYLTDSRRDKKPLTGRSEEACCLRDAKSACLFDRFQNAFPVMRHCRDCYNVIYNSKTFSLLSCAEDVKALNTAFIRLDFTGEGAEETKRVLENYIDAYLYGRAVKETETDITRGHFKRGIE</sequence>
<evidence type="ECO:0000256" key="1">
    <source>
        <dbReference type="SAM" id="MobiDB-lite"/>
    </source>
</evidence>
<dbReference type="Proteomes" id="UP000184386">
    <property type="component" value="Unassembled WGS sequence"/>
</dbReference>
<reference evidence="3 4" key="1">
    <citation type="submission" date="2016-11" db="EMBL/GenBank/DDBJ databases">
        <authorList>
            <person name="Jaros S."/>
            <person name="Januszkiewicz K."/>
            <person name="Wedrychowicz H."/>
        </authorList>
    </citation>
    <scope>NUCLEOTIDE SEQUENCE [LARGE SCALE GENOMIC DNA]</scope>
    <source>
        <strain evidence="3 4">DSM 15929</strain>
    </source>
</reference>
<dbReference type="PANTHER" id="PTHR30217:SF10">
    <property type="entry name" value="23S RRNA 5-HYDROXYCYTIDINE C2501 SYNTHASE"/>
    <property type="match status" value="1"/>
</dbReference>
<dbReference type="STRING" id="1121322.SAMN02745136_01472"/>
<proteinExistence type="predicted"/>
<dbReference type="InterPro" id="IPR020988">
    <property type="entry name" value="Pept_U32_collagenase"/>
</dbReference>
<dbReference type="InterPro" id="IPR051454">
    <property type="entry name" value="RNA/ubiquinone_mod_enzymes"/>
</dbReference>
<gene>
    <name evidence="3" type="ORF">SAMN02745136_01472</name>
</gene>
<dbReference type="InterPro" id="IPR001539">
    <property type="entry name" value="Peptidase_U32"/>
</dbReference>
<dbReference type="GO" id="GO:0008233">
    <property type="term" value="F:peptidase activity"/>
    <property type="evidence" value="ECO:0007669"/>
    <property type="project" value="UniProtKB-KW"/>
</dbReference>
<dbReference type="Pfam" id="PF01136">
    <property type="entry name" value="Peptidase_U32"/>
    <property type="match status" value="1"/>
</dbReference>
<evidence type="ECO:0000259" key="2">
    <source>
        <dbReference type="Pfam" id="PF12392"/>
    </source>
</evidence>
<keyword evidence="3" id="KW-0645">Protease</keyword>
<dbReference type="RefSeq" id="WP_073274344.1">
    <property type="nucleotide sequence ID" value="NZ_FRAC01000008.1"/>
</dbReference>
<feature type="region of interest" description="Disordered" evidence="1">
    <location>
        <begin position="506"/>
        <end position="526"/>
    </location>
</feature>
<dbReference type="Pfam" id="PF12392">
    <property type="entry name" value="DUF3656"/>
    <property type="match status" value="1"/>
</dbReference>
<dbReference type="OrthoDB" id="9807498at2"/>
<dbReference type="GO" id="GO:0006508">
    <property type="term" value="P:proteolysis"/>
    <property type="evidence" value="ECO:0007669"/>
    <property type="project" value="UniProtKB-KW"/>
</dbReference>
<keyword evidence="4" id="KW-1185">Reference proteome</keyword>
<organism evidence="3 4">
    <name type="scientific">Anaerocolumna jejuensis DSM 15929</name>
    <dbReference type="NCBI Taxonomy" id="1121322"/>
    <lineage>
        <taxon>Bacteria</taxon>
        <taxon>Bacillati</taxon>
        <taxon>Bacillota</taxon>
        <taxon>Clostridia</taxon>
        <taxon>Lachnospirales</taxon>
        <taxon>Lachnospiraceae</taxon>
        <taxon>Anaerocolumna</taxon>
    </lineage>
</organism>
<dbReference type="PANTHER" id="PTHR30217">
    <property type="entry name" value="PEPTIDASE U32 FAMILY"/>
    <property type="match status" value="1"/>
</dbReference>
<evidence type="ECO:0000313" key="4">
    <source>
        <dbReference type="Proteomes" id="UP000184386"/>
    </source>
</evidence>
<name>A0A1M6NVN7_9FIRM</name>
<keyword evidence="3" id="KW-0378">Hydrolase</keyword>
<dbReference type="AlphaFoldDB" id="A0A1M6NVN7"/>
<dbReference type="PROSITE" id="PS01276">
    <property type="entry name" value="PEPTIDASE_U32"/>
    <property type="match status" value="1"/>
</dbReference>
<feature type="domain" description="Peptidase U32 collagenase" evidence="2">
    <location>
        <begin position="390"/>
        <end position="505"/>
    </location>
</feature>